<evidence type="ECO:0000313" key="2">
    <source>
        <dbReference type="EMBL" id="OJA09934.1"/>
    </source>
</evidence>
<dbReference type="Gene3D" id="3.40.50.1820">
    <property type="entry name" value="alpha/beta hydrolase"/>
    <property type="match status" value="1"/>
</dbReference>
<evidence type="ECO:0000313" key="3">
    <source>
        <dbReference type="Proteomes" id="UP000183567"/>
    </source>
</evidence>
<proteinExistence type="predicted"/>
<dbReference type="Pfam" id="PF12697">
    <property type="entry name" value="Abhydrolase_6"/>
    <property type="match status" value="1"/>
</dbReference>
<dbReference type="InterPro" id="IPR050266">
    <property type="entry name" value="AB_hydrolase_sf"/>
</dbReference>
<dbReference type="GO" id="GO:0016020">
    <property type="term" value="C:membrane"/>
    <property type="evidence" value="ECO:0007669"/>
    <property type="project" value="TreeGrafter"/>
</dbReference>
<dbReference type="EMBL" id="LVVM01005715">
    <property type="protein sequence ID" value="OJA09934.1"/>
    <property type="molecule type" value="Genomic_DNA"/>
</dbReference>
<feature type="domain" description="AB hydrolase-1" evidence="1">
    <location>
        <begin position="18"/>
        <end position="240"/>
    </location>
</feature>
<evidence type="ECO:0000259" key="1">
    <source>
        <dbReference type="Pfam" id="PF12697"/>
    </source>
</evidence>
<dbReference type="Proteomes" id="UP000183567">
    <property type="component" value="Unassembled WGS sequence"/>
</dbReference>
<comment type="caution">
    <text evidence="2">The sequence shown here is derived from an EMBL/GenBank/DDBJ whole genome shotgun (WGS) entry which is preliminary data.</text>
</comment>
<protein>
    <recommendedName>
        <fullName evidence="1">AB hydrolase-1 domain-containing protein</fullName>
    </recommendedName>
</protein>
<accession>A0A1J8PLA3</accession>
<keyword evidence="3" id="KW-1185">Reference proteome</keyword>
<dbReference type="OrthoDB" id="10249433at2759"/>
<dbReference type="PANTHER" id="PTHR43798:SF33">
    <property type="entry name" value="HYDROLASE, PUTATIVE (AFU_ORTHOLOGUE AFUA_2G14860)-RELATED"/>
    <property type="match status" value="1"/>
</dbReference>
<reference evidence="2 3" key="1">
    <citation type="submission" date="2016-03" db="EMBL/GenBank/DDBJ databases">
        <title>Comparative genomics of the ectomycorrhizal sister species Rhizopogon vinicolor and Rhizopogon vesiculosus (Basidiomycota: Boletales) reveals a divergence of the mating type B locus.</title>
        <authorList>
            <person name="Mujic A.B."/>
            <person name="Kuo A."/>
            <person name="Tritt A."/>
            <person name="Lipzen A."/>
            <person name="Chen C."/>
            <person name="Johnson J."/>
            <person name="Sharma A."/>
            <person name="Barry K."/>
            <person name="Grigoriev I.V."/>
            <person name="Spatafora J.W."/>
        </authorList>
    </citation>
    <scope>NUCLEOTIDE SEQUENCE [LARGE SCALE GENOMIC DNA]</scope>
    <source>
        <strain evidence="2 3">AM-OR11-056</strain>
    </source>
</reference>
<dbReference type="AlphaFoldDB" id="A0A1J8PLA3"/>
<dbReference type="InterPro" id="IPR029058">
    <property type="entry name" value="AB_hydrolase_fold"/>
</dbReference>
<dbReference type="InterPro" id="IPR000073">
    <property type="entry name" value="AB_hydrolase_1"/>
</dbReference>
<sequence length="250" mass="27684">MSTSAYQWGSPIAPRRALLIHGLTMSSNSWESIAQLLVAEGFFVVAPNLLGHAWRGRGSDYSVSSIAEDLRSYFVMGMSYDVIIGHSLGGPVALSLLPFLPKKEVTVILVDPAIEVPHEVAEMFQELFVKEVVNLRTPDEYMADNPAWSRSSCVQIMMGLSMCDPTAIKSLFQQHKPWSFGHLFKNVTPNVKISVLLSDPKSPDAVCHLEHIPHDVKRLDARVIPGTGHWIQFECPNAIMDAIPLPRANL</sequence>
<dbReference type="SUPFAM" id="SSF53474">
    <property type="entry name" value="alpha/beta-Hydrolases"/>
    <property type="match status" value="1"/>
</dbReference>
<organism evidence="2 3">
    <name type="scientific">Rhizopogon vesiculosus</name>
    <dbReference type="NCBI Taxonomy" id="180088"/>
    <lineage>
        <taxon>Eukaryota</taxon>
        <taxon>Fungi</taxon>
        <taxon>Dikarya</taxon>
        <taxon>Basidiomycota</taxon>
        <taxon>Agaricomycotina</taxon>
        <taxon>Agaricomycetes</taxon>
        <taxon>Agaricomycetidae</taxon>
        <taxon>Boletales</taxon>
        <taxon>Suillineae</taxon>
        <taxon>Rhizopogonaceae</taxon>
        <taxon>Rhizopogon</taxon>
    </lineage>
</organism>
<gene>
    <name evidence="2" type="ORF">AZE42_04880</name>
</gene>
<dbReference type="PANTHER" id="PTHR43798">
    <property type="entry name" value="MONOACYLGLYCEROL LIPASE"/>
    <property type="match status" value="1"/>
</dbReference>
<name>A0A1J8PLA3_9AGAM</name>
<dbReference type="STRING" id="180088.A0A1J8PLA3"/>